<gene>
    <name evidence="10 13" type="primary">metE</name>
    <name evidence="13" type="ORF">J42TS3_14090</name>
</gene>
<name>A0ABQ4M8R6_9BACL</name>
<sequence length="766" mass="85632">MSKYVSSNLGFPRIGREREWKKAIEAFWNGKINEGELHDRLSDIRRTHWRLQQEKGIELIPVGDFSYYDQVLDMTVMFGLVPERFEYKGGPVPLATYYAIARGNESAAASEMTKWFNTNYHYIVPELGGREPELTKNTPLEAYREAKSELGIEGKPVLLGLYTFLKLSKGTPSFSIEEWSRKLLPLYVQVLRELQEEGASWVQIDEPALVTSVSDEDLELVQEIYGAIAQEVPGLAVLLQTYFDSAERYEQIVSLPVKGIGLDFVHGKAGNLEALRQYGFPADKTLGIGLIDGRNIWRTDLPEAQVLLEAIAALIPGSSEYIIQPSCSLLHVPVSAQAENGLPSVLQESLAFAEEKLDEINALSIAAKTGDAPALFAKSKEALQRLAGDASRSRREVQEAVSTISVQPSERSSVFSSRRLKQQAKWNLPLLPTTTIGSFPQTAEVRAARQKWRKGEWSTEKYDEFVAAEIKKWIDIQEEIGLDVLVHGEFERTDMVEFFGEKLPGFAFTRGGWVQSYGTRCVKPPLIYGDVEFDRPMTVKETAFAQSLTSKPVKGMLTGPVTILNWSFVRSDISRETVAYQIALALRKEVEALEEAGITMIQVDEPALREGFPLKPKDRSAYLDWAVKAFKISTSTVRETTQIHTHMCYCEFHDMLDSIQALDADVISIETSRSHGELIRSFEENTYPLGIGLGVYDIHSPRVPSEEEMVAMISRALQVLDPELFWINPDCGLKTRGQEETVAALKNMASAAQRSRNSLASASLGI</sequence>
<feature type="binding site" evidence="10">
    <location>
        <position position="610"/>
    </location>
    <ligand>
        <name>5-methyltetrahydropteroyltri-L-glutamate</name>
        <dbReference type="ChEBI" id="CHEBI:58207"/>
    </ligand>
</feature>
<feature type="binding site" evidence="10">
    <location>
        <position position="566"/>
    </location>
    <ligand>
        <name>5-methyltetrahydropteroyltri-L-glutamate</name>
        <dbReference type="ChEBI" id="CHEBI:58207"/>
    </ligand>
</feature>
<keyword evidence="7 10" id="KW-0479">Metal-binding</keyword>
<dbReference type="InterPro" id="IPR013215">
    <property type="entry name" value="Cbl-indep_Met_Synth_N"/>
</dbReference>
<feature type="binding site" evidence="10">
    <location>
        <begin position="18"/>
        <end position="21"/>
    </location>
    <ligand>
        <name>5-methyltetrahydropteroyltri-L-glutamate</name>
        <dbReference type="ChEBI" id="CHEBI:58207"/>
    </ligand>
</feature>
<evidence type="ECO:0000256" key="8">
    <source>
        <dbReference type="ARBA" id="ARBA00022833"/>
    </source>
</evidence>
<dbReference type="CDD" id="cd03312">
    <property type="entry name" value="CIMS_N_terminal_like"/>
    <property type="match status" value="1"/>
</dbReference>
<feature type="binding site" evidence="10">
    <location>
        <position position="114"/>
    </location>
    <ligand>
        <name>5-methyltetrahydropteroyltri-L-glutamate</name>
        <dbReference type="ChEBI" id="CHEBI:58207"/>
    </ligand>
</feature>
<comment type="cofactor">
    <cofactor evidence="10">
        <name>Zn(2+)</name>
        <dbReference type="ChEBI" id="CHEBI:29105"/>
    </cofactor>
    <text evidence="10">Binds 1 zinc ion per subunit.</text>
</comment>
<evidence type="ECO:0000259" key="12">
    <source>
        <dbReference type="Pfam" id="PF08267"/>
    </source>
</evidence>
<feature type="binding site" evidence="10">
    <location>
        <position position="489"/>
    </location>
    <ligand>
        <name>L-methionine</name>
        <dbReference type="ChEBI" id="CHEBI:57844"/>
    </ligand>
</feature>
<evidence type="ECO:0000259" key="11">
    <source>
        <dbReference type="Pfam" id="PF01717"/>
    </source>
</evidence>
<proteinExistence type="inferred from homology"/>
<reference evidence="13 14" key="1">
    <citation type="submission" date="2021-03" db="EMBL/GenBank/DDBJ databases">
        <title>Antimicrobial resistance genes in bacteria isolated from Japanese honey, and their potential for conferring macrolide and lincosamide resistance in the American foulbrood pathogen Paenibacillus larvae.</title>
        <authorList>
            <person name="Okamoto M."/>
            <person name="Kumagai M."/>
            <person name="Kanamori H."/>
            <person name="Takamatsu D."/>
        </authorList>
    </citation>
    <scope>NUCLEOTIDE SEQUENCE [LARGE SCALE GENOMIC DNA]</scope>
    <source>
        <strain evidence="13 14">J42TS3</strain>
    </source>
</reference>
<feature type="binding site" evidence="10">
    <location>
        <position position="604"/>
    </location>
    <ligand>
        <name>L-methionine</name>
        <dbReference type="ChEBI" id="CHEBI:57844"/>
    </ligand>
</feature>
<feature type="binding site" evidence="10">
    <location>
        <begin position="436"/>
        <end position="438"/>
    </location>
    <ligand>
        <name>L-homocysteine</name>
        <dbReference type="ChEBI" id="CHEBI:58199"/>
    </ligand>
</feature>
<feature type="domain" description="Cobalamin-independent methionine synthase MetE N-terminal" evidence="12">
    <location>
        <begin position="6"/>
        <end position="313"/>
    </location>
</feature>
<dbReference type="NCBIfam" id="TIGR01371">
    <property type="entry name" value="met_syn_B12ind"/>
    <property type="match status" value="1"/>
</dbReference>
<comment type="pathway">
    <text evidence="2 10">Amino-acid biosynthesis; L-methionine biosynthesis via de novo pathway; L-methionine from L-homocysteine (MetE route): step 1/1.</text>
</comment>
<feature type="binding site" evidence="10">
    <location>
        <position position="646"/>
    </location>
    <ligand>
        <name>Zn(2+)</name>
        <dbReference type="ChEBI" id="CHEBI:29105"/>
        <note>catalytic</note>
    </ligand>
</feature>
<feature type="binding site" evidence="10">
    <location>
        <position position="604"/>
    </location>
    <ligand>
        <name>L-homocysteine</name>
        <dbReference type="ChEBI" id="CHEBI:58199"/>
    </ligand>
</feature>
<comment type="caution">
    <text evidence="13">The sequence shown here is derived from an EMBL/GenBank/DDBJ whole genome shotgun (WGS) entry which is preliminary data.</text>
</comment>
<dbReference type="SUPFAM" id="SSF51726">
    <property type="entry name" value="UROD/MetE-like"/>
    <property type="match status" value="2"/>
</dbReference>
<evidence type="ECO:0000256" key="6">
    <source>
        <dbReference type="ARBA" id="ARBA00022679"/>
    </source>
</evidence>
<dbReference type="CDD" id="cd03311">
    <property type="entry name" value="CIMS_C_terminal_like"/>
    <property type="match status" value="1"/>
</dbReference>
<keyword evidence="8 10" id="KW-0862">Zinc</keyword>
<comment type="similarity">
    <text evidence="3 10">Belongs to the vitamin-B12 independent methionine synthase family.</text>
</comment>
<comment type="catalytic activity">
    <reaction evidence="10">
        <text>5-methyltetrahydropteroyltri-L-glutamate + L-homocysteine = tetrahydropteroyltri-L-glutamate + L-methionine</text>
        <dbReference type="Rhea" id="RHEA:21196"/>
        <dbReference type="ChEBI" id="CHEBI:57844"/>
        <dbReference type="ChEBI" id="CHEBI:58140"/>
        <dbReference type="ChEBI" id="CHEBI:58199"/>
        <dbReference type="ChEBI" id="CHEBI:58207"/>
        <dbReference type="EC" id="2.1.1.14"/>
    </reaction>
</comment>
<dbReference type="Pfam" id="PF08267">
    <property type="entry name" value="Meth_synt_1"/>
    <property type="match status" value="1"/>
</dbReference>
<evidence type="ECO:0000256" key="5">
    <source>
        <dbReference type="ARBA" id="ARBA00022605"/>
    </source>
</evidence>
<accession>A0ABQ4M8R6</accession>
<feature type="domain" description="Cobalamin-independent methionine synthase MetE C-terminal/archaeal" evidence="11">
    <location>
        <begin position="431"/>
        <end position="753"/>
    </location>
</feature>
<dbReference type="InterPro" id="IPR038071">
    <property type="entry name" value="UROD/MetE-like_sf"/>
</dbReference>
<evidence type="ECO:0000256" key="2">
    <source>
        <dbReference type="ARBA" id="ARBA00004681"/>
    </source>
</evidence>
<evidence type="ECO:0000256" key="10">
    <source>
        <dbReference type="HAMAP-Rule" id="MF_00172"/>
    </source>
</evidence>
<feature type="binding site" evidence="10">
    <location>
        <position position="670"/>
    </location>
    <ligand>
        <name>Zn(2+)</name>
        <dbReference type="ChEBI" id="CHEBI:29105"/>
        <note>catalytic</note>
    </ligand>
</feature>
<feature type="binding site" evidence="10">
    <location>
        <position position="731"/>
    </location>
    <ligand>
        <name>Zn(2+)</name>
        <dbReference type="ChEBI" id="CHEBI:29105"/>
        <note>catalytic</note>
    </ligand>
</feature>
<feature type="binding site" evidence="10">
    <location>
        <position position="489"/>
    </location>
    <ligand>
        <name>L-homocysteine</name>
        <dbReference type="ChEBI" id="CHEBI:58199"/>
    </ligand>
</feature>
<protein>
    <recommendedName>
        <fullName evidence="10">5-methyltetrahydropteroyltriglutamate--homocysteine methyltransferase</fullName>
        <ecNumber evidence="10">2.1.1.14</ecNumber>
    </recommendedName>
    <alternativeName>
        <fullName evidence="10">Cobalamin-independent methionine synthase</fullName>
    </alternativeName>
    <alternativeName>
        <fullName evidence="10">Methionine synthase, vitamin-B12 independent isozyme</fullName>
    </alternativeName>
</protein>
<evidence type="ECO:0000256" key="3">
    <source>
        <dbReference type="ARBA" id="ARBA00009553"/>
    </source>
</evidence>
<keyword evidence="14" id="KW-1185">Reference proteome</keyword>
<feature type="binding site" evidence="10">
    <location>
        <position position="648"/>
    </location>
    <ligand>
        <name>Zn(2+)</name>
        <dbReference type="ChEBI" id="CHEBI:29105"/>
        <note>catalytic</note>
    </ligand>
</feature>
<dbReference type="PANTHER" id="PTHR30519">
    <property type="entry name" value="5-METHYLTETRAHYDROPTEROYLTRIGLUTAMATE--HOMOCYSTEINE METHYLTRANSFERASE"/>
    <property type="match status" value="1"/>
</dbReference>
<comment type="function">
    <text evidence="1 10">Catalyzes the transfer of a methyl group from 5-methyltetrahydrofolate to homocysteine resulting in methionine formation.</text>
</comment>
<organism evidence="13 14">
    <name type="scientific">Paenibacillus vini</name>
    <dbReference type="NCBI Taxonomy" id="1476024"/>
    <lineage>
        <taxon>Bacteria</taxon>
        <taxon>Bacillati</taxon>
        <taxon>Bacillota</taxon>
        <taxon>Bacilli</taxon>
        <taxon>Bacillales</taxon>
        <taxon>Paenibacillaceae</taxon>
        <taxon>Paenibacillus</taxon>
    </lineage>
</organism>
<dbReference type="EC" id="2.1.1.14" evidence="10"/>
<keyword evidence="6 10" id="KW-0808">Transferase</keyword>
<dbReference type="RefSeq" id="WP_213654190.1">
    <property type="nucleotide sequence ID" value="NZ_BOSL01000003.1"/>
</dbReference>
<dbReference type="Pfam" id="PF01717">
    <property type="entry name" value="Meth_synt_2"/>
    <property type="match status" value="1"/>
</dbReference>
<dbReference type="GO" id="GO:0008168">
    <property type="term" value="F:methyltransferase activity"/>
    <property type="evidence" value="ECO:0007669"/>
    <property type="project" value="UniProtKB-KW"/>
</dbReference>
<dbReference type="EMBL" id="BOSL01000003">
    <property type="protein sequence ID" value="GIP52374.1"/>
    <property type="molecule type" value="Genomic_DNA"/>
</dbReference>
<keyword evidence="5 10" id="KW-0028">Amino-acid biosynthesis</keyword>
<dbReference type="InterPro" id="IPR006276">
    <property type="entry name" value="Cobalamin-indep_Met_synthase"/>
</dbReference>
<dbReference type="Proteomes" id="UP000679992">
    <property type="component" value="Unassembled WGS sequence"/>
</dbReference>
<dbReference type="Gene3D" id="3.20.20.210">
    <property type="match status" value="2"/>
</dbReference>
<dbReference type="HAMAP" id="MF_00172">
    <property type="entry name" value="Meth_synth"/>
    <property type="match status" value="1"/>
</dbReference>
<feature type="binding site" evidence="10">
    <location>
        <begin position="520"/>
        <end position="521"/>
    </location>
    <ligand>
        <name>5-methyltetrahydropteroyltri-L-glutamate</name>
        <dbReference type="ChEBI" id="CHEBI:58207"/>
    </ligand>
</feature>
<keyword evidence="9 10" id="KW-0486">Methionine biosynthesis</keyword>
<keyword evidence="10" id="KW-0677">Repeat</keyword>
<evidence type="ECO:0000313" key="14">
    <source>
        <dbReference type="Proteomes" id="UP000679992"/>
    </source>
</evidence>
<dbReference type="InterPro" id="IPR002629">
    <property type="entry name" value="Met_Synth_C/arc"/>
</dbReference>
<feature type="binding site" evidence="10">
    <location>
        <begin position="436"/>
        <end position="438"/>
    </location>
    <ligand>
        <name>L-methionine</name>
        <dbReference type="ChEBI" id="CHEBI:57844"/>
    </ligand>
</feature>
<keyword evidence="4 10" id="KW-0489">Methyltransferase</keyword>
<evidence type="ECO:0000256" key="9">
    <source>
        <dbReference type="ARBA" id="ARBA00023167"/>
    </source>
</evidence>
<evidence type="ECO:0000256" key="4">
    <source>
        <dbReference type="ARBA" id="ARBA00022603"/>
    </source>
</evidence>
<dbReference type="PIRSF" id="PIRSF000382">
    <property type="entry name" value="MeTrfase_B12_ind"/>
    <property type="match status" value="1"/>
</dbReference>
<evidence type="ECO:0000256" key="7">
    <source>
        <dbReference type="ARBA" id="ARBA00022723"/>
    </source>
</evidence>
<feature type="active site" description="Proton donor" evidence="10">
    <location>
        <position position="699"/>
    </location>
</feature>
<dbReference type="NCBIfam" id="NF003556">
    <property type="entry name" value="PRK05222.1"/>
    <property type="match status" value="1"/>
</dbReference>
<dbReference type="GO" id="GO:0032259">
    <property type="term" value="P:methylation"/>
    <property type="evidence" value="ECO:0007669"/>
    <property type="project" value="UniProtKB-KW"/>
</dbReference>
<evidence type="ECO:0000313" key="13">
    <source>
        <dbReference type="EMBL" id="GIP52374.1"/>
    </source>
</evidence>
<evidence type="ECO:0000256" key="1">
    <source>
        <dbReference type="ARBA" id="ARBA00002777"/>
    </source>
</evidence>